<dbReference type="EMBL" id="VDGE01000009">
    <property type="protein sequence ID" value="TNC75138.1"/>
    <property type="molecule type" value="Genomic_DNA"/>
</dbReference>
<evidence type="ECO:0000313" key="2">
    <source>
        <dbReference type="EMBL" id="TNC75138.1"/>
    </source>
</evidence>
<dbReference type="AlphaFoldDB" id="A0A5C4NNU4"/>
<dbReference type="Pfam" id="PF14082">
    <property type="entry name" value="SduA_C"/>
    <property type="match status" value="1"/>
</dbReference>
<dbReference type="RefSeq" id="WP_139091883.1">
    <property type="nucleotide sequence ID" value="NZ_VDGE01000009.1"/>
</dbReference>
<organism evidence="2 3">
    <name type="scientific">Janthinobacterium lividum</name>
    <dbReference type="NCBI Taxonomy" id="29581"/>
    <lineage>
        <taxon>Bacteria</taxon>
        <taxon>Pseudomonadati</taxon>
        <taxon>Pseudomonadota</taxon>
        <taxon>Betaproteobacteria</taxon>
        <taxon>Burkholderiales</taxon>
        <taxon>Oxalobacteraceae</taxon>
        <taxon>Janthinobacterium</taxon>
    </lineage>
</organism>
<feature type="domain" description="Shedu protein SduA C-terminal" evidence="1">
    <location>
        <begin position="298"/>
        <end position="458"/>
    </location>
</feature>
<gene>
    <name evidence="2" type="ORF">FHI69_20965</name>
</gene>
<comment type="caution">
    <text evidence="2">The sequence shown here is derived from an EMBL/GenBank/DDBJ whole genome shotgun (WGS) entry which is preliminary data.</text>
</comment>
<evidence type="ECO:0000313" key="3">
    <source>
        <dbReference type="Proteomes" id="UP000305681"/>
    </source>
</evidence>
<accession>A0A5C4NNU4</accession>
<name>A0A5C4NNU4_9BURK</name>
<sequence length="477" mass="54316">MANGTNGVTATPQAFSNDDVMEAYFRLEAATEGTEPAQNLFLRTYSLANTKVSTWYAMPDEDWPLLATILPDRVIMRPIHVNPHTQRYLKPKNGRFTTVIYVGDYRDELTVDAESVVSRFRSRLAWGLFDSPDTGLGLTKDLDAVWQGLSRIQNAEVLVISSHPELHAKEGVVSISTQEVDKLRRAFNRIKTNGRQLIRQTKHGLVHDDLLTRLDPERFRRIVQVNAPLVQVRREGPNQATFRERIERRSRVQTVRNQLKELVMEAPHELMMLHAEIERVTLAKMIETFKVKLASELTELHWQTFFEQNKFVLSMAFARPVELTHTQFHAKGSTLNGGGAQIGDFLFKEYGQALAIVEIKTPETALLQNTAYRGQDIFGPNSALSNAMTQVLFQQSELKIRWMSHTHDDPTLRLSGADVIKCVVVAGRLPTDARKLRSFEIFRNSCKDVDIVTFDELLAKLEFLKKHLAPKPEPDLF</sequence>
<evidence type="ECO:0000259" key="1">
    <source>
        <dbReference type="Pfam" id="PF14082"/>
    </source>
</evidence>
<dbReference type="InterPro" id="IPR025359">
    <property type="entry name" value="SduA_C"/>
</dbReference>
<dbReference type="Proteomes" id="UP000305681">
    <property type="component" value="Unassembled WGS sequence"/>
</dbReference>
<protein>
    <submittedName>
        <fullName evidence="2">DUF4263 domain-containing protein</fullName>
    </submittedName>
</protein>
<reference evidence="2 3" key="1">
    <citation type="submission" date="2019-06" db="EMBL/GenBank/DDBJ databases">
        <title>Genome sequence of Janthinobacterium lividum UCD_MED1.</title>
        <authorList>
            <person name="De Leon M.E."/>
            <person name="Jospin G."/>
        </authorList>
    </citation>
    <scope>NUCLEOTIDE SEQUENCE [LARGE SCALE GENOMIC DNA]</scope>
    <source>
        <strain evidence="2 3">UCD_MED1</strain>
    </source>
</reference>
<proteinExistence type="predicted"/>